<evidence type="ECO:0000256" key="2">
    <source>
        <dbReference type="ARBA" id="ARBA00023043"/>
    </source>
</evidence>
<keyword evidence="2 3" id="KW-0040">ANK repeat</keyword>
<evidence type="ECO:0000313" key="5">
    <source>
        <dbReference type="EMBL" id="ALN60271.1"/>
    </source>
</evidence>
<evidence type="ECO:0000256" key="4">
    <source>
        <dbReference type="SAM" id="Phobius"/>
    </source>
</evidence>
<evidence type="ECO:0000256" key="3">
    <source>
        <dbReference type="PROSITE-ProRule" id="PRU00023"/>
    </source>
</evidence>
<dbReference type="Proteomes" id="UP000061569">
    <property type="component" value="Chromosome"/>
</dbReference>
<dbReference type="Gene3D" id="1.25.40.20">
    <property type="entry name" value="Ankyrin repeat-containing domain"/>
    <property type="match status" value="7"/>
</dbReference>
<evidence type="ECO:0000256" key="1">
    <source>
        <dbReference type="ARBA" id="ARBA00022737"/>
    </source>
</evidence>
<protein>
    <submittedName>
        <fullName evidence="5">Ankyrin repeat protein</fullName>
    </submittedName>
</protein>
<feature type="repeat" description="ANK" evidence="3">
    <location>
        <begin position="933"/>
        <end position="965"/>
    </location>
</feature>
<feature type="repeat" description="ANK" evidence="3">
    <location>
        <begin position="1050"/>
        <end position="1082"/>
    </location>
</feature>
<keyword evidence="1" id="KW-0677">Repeat</keyword>
<feature type="transmembrane region" description="Helical" evidence="4">
    <location>
        <begin position="154"/>
        <end position="176"/>
    </location>
</feature>
<dbReference type="Pfam" id="PF13857">
    <property type="entry name" value="Ank_5"/>
    <property type="match status" value="1"/>
</dbReference>
<dbReference type="InterPro" id="IPR036770">
    <property type="entry name" value="Ankyrin_rpt-contain_sf"/>
</dbReference>
<keyword evidence="4" id="KW-0812">Transmembrane</keyword>
<dbReference type="OrthoDB" id="8960888at2"/>
<dbReference type="STRING" id="69.GLE_4930"/>
<dbReference type="PATRIC" id="fig|69.6.peg.4859"/>
<feature type="repeat" description="ANK" evidence="3">
    <location>
        <begin position="381"/>
        <end position="413"/>
    </location>
</feature>
<feature type="repeat" description="ANK" evidence="3">
    <location>
        <begin position="736"/>
        <end position="768"/>
    </location>
</feature>
<keyword evidence="4" id="KW-1133">Transmembrane helix</keyword>
<dbReference type="KEGG" id="lez:GLE_4930"/>
<dbReference type="SMART" id="SM00248">
    <property type="entry name" value="ANK"/>
    <property type="match status" value="18"/>
</dbReference>
<feature type="repeat" description="ANK" evidence="3">
    <location>
        <begin position="518"/>
        <end position="552"/>
    </location>
</feature>
<feature type="repeat" description="ANK" evidence="3">
    <location>
        <begin position="867"/>
        <end position="899"/>
    </location>
</feature>
<evidence type="ECO:0000313" key="6">
    <source>
        <dbReference type="Proteomes" id="UP000061569"/>
    </source>
</evidence>
<proteinExistence type="predicted"/>
<reference evidence="5 6" key="1">
    <citation type="submission" date="2015-11" db="EMBL/GenBank/DDBJ databases">
        <title>Genome sequences of Lysobacter enzymogenes strain C3 and Lysobacter antibioticus ATCC 29479.</title>
        <authorList>
            <person name="Kobayashi D.Y."/>
        </authorList>
    </citation>
    <scope>NUCLEOTIDE SEQUENCE [LARGE SCALE GENOMIC DNA]</scope>
    <source>
        <strain evidence="5 6">C3</strain>
    </source>
</reference>
<dbReference type="PROSITE" id="PS50088">
    <property type="entry name" value="ANK_REPEAT"/>
    <property type="match status" value="11"/>
</dbReference>
<dbReference type="SUPFAM" id="SSF48403">
    <property type="entry name" value="Ankyrin repeat"/>
    <property type="match status" value="2"/>
</dbReference>
<feature type="transmembrane region" description="Helical" evidence="4">
    <location>
        <begin position="107"/>
        <end position="127"/>
    </location>
</feature>
<dbReference type="AlphaFoldDB" id="A0A0S2DPU9"/>
<dbReference type="PROSITE" id="PS50297">
    <property type="entry name" value="ANK_REP_REGION"/>
    <property type="match status" value="7"/>
</dbReference>
<dbReference type="InterPro" id="IPR002110">
    <property type="entry name" value="Ankyrin_rpt"/>
</dbReference>
<gene>
    <name evidence="5" type="ORF">GLE_4930</name>
</gene>
<feature type="repeat" description="ANK" evidence="3">
    <location>
        <begin position="348"/>
        <end position="380"/>
    </location>
</feature>
<accession>A0A0S2DPU9</accession>
<dbReference type="Pfam" id="PF13637">
    <property type="entry name" value="Ank_4"/>
    <property type="match status" value="1"/>
</dbReference>
<name>A0A0S2DPU9_LYSEN</name>
<dbReference type="PANTHER" id="PTHR24198:SF165">
    <property type="entry name" value="ANKYRIN REPEAT-CONTAINING PROTEIN-RELATED"/>
    <property type="match status" value="1"/>
</dbReference>
<feature type="repeat" description="ANK" evidence="3">
    <location>
        <begin position="769"/>
        <end position="801"/>
    </location>
</feature>
<feature type="repeat" description="ANK" evidence="3">
    <location>
        <begin position="900"/>
        <end position="932"/>
    </location>
</feature>
<feature type="transmembrane region" description="Helical" evidence="4">
    <location>
        <begin position="75"/>
        <end position="95"/>
    </location>
</feature>
<sequence length="1128" mass="116309">MPDAPTSRTLSKGFAIALAAGLALALATGFGGTPAGAVVALLGGALAQPAFALAARLWRQRGDASAQAPDWKPELLNLAALWGGATAATAALAAWPLSSLLQTGSLLAALGLSVVAGLLLLGLWRLWPLWQGSERDGAALPPQWARLPDLELGAWRGLGVAGIVAGLVALVLLLAWPGLLGGGARWTLAVAFALASPALHALLQAIRPADALPGAEFDPELDTVHGHDERLDGDPNELGDAELAQALYVAARAGKVERALELIELGADVNAAPPGEDGRDRRSLPVLAAVLPDLRLLRALIGRGVDLNAAHAGMTPLLAATRDSWHGRPDAVMTLLANGADPRLADHEGNTALHHAARSSDPGVAALLRDAQAELETLNHDGLSPLGVACASGNWRLAKFLLERGAKTEHPGGSPALLAAAGGDEDDPAGVQLLLKHKARIDARDGQRRSALHTAAFAGHQDIVATLLAAGADAAAIDSQQRTPVLEAARGGRPAVLEKLLEHLPQGGAEHAKALDADGASALILACQAETASPPLVLRLLELGLDAELRDRHGKRAVDRAAEAGRWSLVAALDRAYPLPAAVSGEGDADAPDGERVIVDRMPAALLRDGLREGRSSELTGLAKLLSPAELGAQLHEEDGQAPTAERIDWLLGQGADANVRNAAGDTVLFALLDRAPGSLPALHALLRRGVSPAGRGGLGRFLATCSAGEQAARGLEQFALDLIERGADAFARTPAGDPPLAIAVRLGWARLLERLLAAGVDLNARDSHGMSALHLAAALGRENMLKRLVAHGAAPDLLAADGQTPLGVALASGRRDLADWLDWRGWPLPKRPLRAGDVPAAAIVGDADAVRRLLDLGLSVDAPDSQGCTALLRAAGGGHRAVVDLLLARGADPGRAANSGATPLSAAVSMRHAEIVDRLVAAGASLEQRLPGDLTVLMVACALGLTDLAARLLAAGADVQARDAQGRMALHCAAMYGFTARERSRLVALFDTLLLAGVDADQSAAGATPLLLLLGARAEPGTAADEDVLIAGLELLLDHEASLDVQDPRGFGPLHLAALHGLLRVVQRLLRHGANPDLRDALNRTPREIAVMRGFVDIAAEFAPATAGNGNNGGVSMARFLRGGPGN</sequence>
<dbReference type="Pfam" id="PF12796">
    <property type="entry name" value="Ank_2"/>
    <property type="match status" value="4"/>
</dbReference>
<dbReference type="EMBL" id="CP013140">
    <property type="protein sequence ID" value="ALN60271.1"/>
    <property type="molecule type" value="Genomic_DNA"/>
</dbReference>
<feature type="repeat" description="ANK" evidence="3">
    <location>
        <begin position="411"/>
        <end position="446"/>
    </location>
</feature>
<keyword evidence="4" id="KW-0472">Membrane</keyword>
<organism evidence="5 6">
    <name type="scientific">Lysobacter enzymogenes</name>
    <dbReference type="NCBI Taxonomy" id="69"/>
    <lineage>
        <taxon>Bacteria</taxon>
        <taxon>Pseudomonadati</taxon>
        <taxon>Pseudomonadota</taxon>
        <taxon>Gammaproteobacteria</taxon>
        <taxon>Lysobacterales</taxon>
        <taxon>Lysobacteraceae</taxon>
        <taxon>Lysobacter</taxon>
    </lineage>
</organism>
<dbReference type="PANTHER" id="PTHR24198">
    <property type="entry name" value="ANKYRIN REPEAT AND PROTEIN KINASE DOMAIN-CONTAINING PROTEIN"/>
    <property type="match status" value="1"/>
</dbReference>
<feature type="repeat" description="ANK" evidence="3">
    <location>
        <begin position="447"/>
        <end position="479"/>
    </location>
</feature>